<comment type="subunit">
    <text evidence="2 12">Homodimer.</text>
</comment>
<dbReference type="UniPathway" id="UPA00193"/>
<keyword evidence="6 12" id="KW-0378">Hydrolase</keyword>
<keyword evidence="7 12" id="KW-0521">NADP</keyword>
<comment type="caution">
    <text evidence="15">The sequence shown here is derived from an EMBL/GenBank/DDBJ whole genome shotgun (WGS) entry which is preliminary data.</text>
</comment>
<evidence type="ECO:0000313" key="16">
    <source>
        <dbReference type="Proteomes" id="UP000215181"/>
    </source>
</evidence>
<dbReference type="FunFam" id="3.40.50.720:FF:000006">
    <property type="entry name" value="Bifunctional protein FolD"/>
    <property type="match status" value="1"/>
</dbReference>
<feature type="domain" description="Tetrahydrofolate dehydrogenase/cyclohydrolase NAD(P)-binding" evidence="14">
    <location>
        <begin position="139"/>
        <end position="284"/>
    </location>
</feature>
<comment type="similarity">
    <text evidence="12">Belongs to the tetrahydrofolate dehydrogenase/cyclohydrolase family.</text>
</comment>
<keyword evidence="16" id="KW-1185">Reference proteome</keyword>
<dbReference type="InterPro" id="IPR036291">
    <property type="entry name" value="NAD(P)-bd_dom_sf"/>
</dbReference>
<dbReference type="InterPro" id="IPR000672">
    <property type="entry name" value="THF_DH/CycHdrlase"/>
</dbReference>
<keyword evidence="4 12" id="KW-0028">Amino-acid biosynthesis</keyword>
<dbReference type="HAMAP" id="MF_01576">
    <property type="entry name" value="THF_DHG_CYH"/>
    <property type="match status" value="1"/>
</dbReference>
<comment type="caution">
    <text evidence="12">Lacks conserved residue(s) required for the propagation of feature annotation.</text>
</comment>
<evidence type="ECO:0000256" key="10">
    <source>
        <dbReference type="ARBA" id="ARBA00023167"/>
    </source>
</evidence>
<dbReference type="EC" id="1.5.1.5" evidence="12"/>
<dbReference type="PROSITE" id="PS00767">
    <property type="entry name" value="THF_DHG_CYH_2"/>
    <property type="match status" value="1"/>
</dbReference>
<feature type="binding site" evidence="12">
    <location>
        <begin position="165"/>
        <end position="167"/>
    </location>
    <ligand>
        <name>NADP(+)</name>
        <dbReference type="ChEBI" id="CHEBI:58349"/>
    </ligand>
</feature>
<dbReference type="InterPro" id="IPR020867">
    <property type="entry name" value="THF_DH/CycHdrlase_CS"/>
</dbReference>
<comment type="catalytic activity">
    <reaction evidence="12">
        <text>(6R)-5,10-methenyltetrahydrofolate + H2O = (6R)-10-formyltetrahydrofolate + H(+)</text>
        <dbReference type="Rhea" id="RHEA:23700"/>
        <dbReference type="ChEBI" id="CHEBI:15377"/>
        <dbReference type="ChEBI" id="CHEBI:15378"/>
        <dbReference type="ChEBI" id="CHEBI:57455"/>
        <dbReference type="ChEBI" id="CHEBI:195366"/>
        <dbReference type="EC" id="3.5.4.9"/>
    </reaction>
</comment>
<keyword evidence="8 12" id="KW-0560">Oxidoreductase</keyword>
<dbReference type="Proteomes" id="UP000215181">
    <property type="component" value="Unassembled WGS sequence"/>
</dbReference>
<keyword evidence="3 12" id="KW-0554">One-carbon metabolism</keyword>
<dbReference type="Pfam" id="PF00763">
    <property type="entry name" value="THF_DHG_CYH"/>
    <property type="match status" value="1"/>
</dbReference>
<dbReference type="GO" id="GO:0006164">
    <property type="term" value="P:purine nucleotide biosynthetic process"/>
    <property type="evidence" value="ECO:0007669"/>
    <property type="project" value="UniProtKB-KW"/>
</dbReference>
<evidence type="ECO:0000256" key="1">
    <source>
        <dbReference type="ARBA" id="ARBA00004777"/>
    </source>
</evidence>
<feature type="domain" description="Tetrahydrofolate dehydrogenase/cyclohydrolase catalytic" evidence="13">
    <location>
        <begin position="6"/>
        <end position="120"/>
    </location>
</feature>
<dbReference type="SUPFAM" id="SSF53223">
    <property type="entry name" value="Aminoacid dehydrogenase-like, N-terminal domain"/>
    <property type="match status" value="1"/>
</dbReference>
<dbReference type="OrthoDB" id="9803580at2"/>
<dbReference type="GO" id="GO:0009086">
    <property type="term" value="P:methionine biosynthetic process"/>
    <property type="evidence" value="ECO:0007669"/>
    <property type="project" value="UniProtKB-KW"/>
</dbReference>
<dbReference type="NCBIfam" id="NF008058">
    <property type="entry name" value="PRK10792.1"/>
    <property type="match status" value="1"/>
</dbReference>
<evidence type="ECO:0000256" key="12">
    <source>
        <dbReference type="HAMAP-Rule" id="MF_01576"/>
    </source>
</evidence>
<dbReference type="NCBIfam" id="NF010783">
    <property type="entry name" value="PRK14186.1"/>
    <property type="match status" value="1"/>
</dbReference>
<name>A0A235EWI5_9RHOO</name>
<evidence type="ECO:0000256" key="3">
    <source>
        <dbReference type="ARBA" id="ARBA00022563"/>
    </source>
</evidence>
<evidence type="ECO:0000256" key="7">
    <source>
        <dbReference type="ARBA" id="ARBA00022857"/>
    </source>
</evidence>
<dbReference type="PANTHER" id="PTHR48099:SF5">
    <property type="entry name" value="C-1-TETRAHYDROFOLATE SYNTHASE, CYTOPLASMIC"/>
    <property type="match status" value="1"/>
</dbReference>
<dbReference type="Gene3D" id="3.40.50.10860">
    <property type="entry name" value="Leucine Dehydrogenase, chain A, domain 1"/>
    <property type="match status" value="1"/>
</dbReference>
<keyword evidence="5 12" id="KW-0658">Purine biosynthesis</keyword>
<feature type="binding site" evidence="12">
    <location>
        <position position="231"/>
    </location>
    <ligand>
        <name>NADP(+)</name>
        <dbReference type="ChEBI" id="CHEBI:58349"/>
    </ligand>
</feature>
<keyword evidence="10 12" id="KW-0486">Methionine biosynthesis</keyword>
<dbReference type="NCBIfam" id="NF010786">
    <property type="entry name" value="PRK14189.1"/>
    <property type="match status" value="1"/>
</dbReference>
<evidence type="ECO:0000256" key="2">
    <source>
        <dbReference type="ARBA" id="ARBA00011738"/>
    </source>
</evidence>
<comment type="catalytic activity">
    <reaction evidence="12">
        <text>(6R)-5,10-methylene-5,6,7,8-tetrahydrofolate + NADP(+) = (6R)-5,10-methenyltetrahydrofolate + NADPH</text>
        <dbReference type="Rhea" id="RHEA:22812"/>
        <dbReference type="ChEBI" id="CHEBI:15636"/>
        <dbReference type="ChEBI" id="CHEBI:57455"/>
        <dbReference type="ChEBI" id="CHEBI:57783"/>
        <dbReference type="ChEBI" id="CHEBI:58349"/>
        <dbReference type="EC" id="1.5.1.5"/>
    </reaction>
</comment>
<dbReference type="GO" id="GO:0035999">
    <property type="term" value="P:tetrahydrofolate interconversion"/>
    <property type="evidence" value="ECO:0007669"/>
    <property type="project" value="UniProtKB-UniRule"/>
</dbReference>
<dbReference type="GO" id="GO:0004488">
    <property type="term" value="F:methylenetetrahydrofolate dehydrogenase (NADP+) activity"/>
    <property type="evidence" value="ECO:0007669"/>
    <property type="project" value="UniProtKB-UniRule"/>
</dbReference>
<reference evidence="15 16" key="1">
    <citation type="submission" date="2017-07" db="EMBL/GenBank/DDBJ databases">
        <title>Thauera sp. KNDSS-Mac4 genome sequence and assembly.</title>
        <authorList>
            <person name="Mayilraj S."/>
        </authorList>
    </citation>
    <scope>NUCLEOTIDE SEQUENCE [LARGE SCALE GENOMIC DNA]</scope>
    <source>
        <strain evidence="15 16">KNDSS-Mac4</strain>
    </source>
</reference>
<evidence type="ECO:0000259" key="14">
    <source>
        <dbReference type="Pfam" id="PF02882"/>
    </source>
</evidence>
<dbReference type="EMBL" id="NOIH01000015">
    <property type="protein sequence ID" value="OYD53418.1"/>
    <property type="molecule type" value="Genomic_DNA"/>
</dbReference>
<evidence type="ECO:0000256" key="6">
    <source>
        <dbReference type="ARBA" id="ARBA00022801"/>
    </source>
</evidence>
<evidence type="ECO:0000259" key="13">
    <source>
        <dbReference type="Pfam" id="PF00763"/>
    </source>
</evidence>
<dbReference type="PRINTS" id="PR00085">
    <property type="entry name" value="THFDHDRGNASE"/>
</dbReference>
<comment type="function">
    <text evidence="12">Catalyzes the oxidation of 5,10-methylenetetrahydrofolate to 5,10-methenyltetrahydrofolate and then the hydrolysis of 5,10-methenyltetrahydrofolate to 10-formyltetrahydrofolate.</text>
</comment>
<evidence type="ECO:0000256" key="11">
    <source>
        <dbReference type="ARBA" id="ARBA00023268"/>
    </source>
</evidence>
<dbReference type="GO" id="GO:0000105">
    <property type="term" value="P:L-histidine biosynthetic process"/>
    <property type="evidence" value="ECO:0007669"/>
    <property type="project" value="UniProtKB-KW"/>
</dbReference>
<dbReference type="Gene3D" id="3.40.50.720">
    <property type="entry name" value="NAD(P)-binding Rossmann-like Domain"/>
    <property type="match status" value="1"/>
</dbReference>
<protein>
    <recommendedName>
        <fullName evidence="12">Bifunctional protein FolD</fullName>
    </recommendedName>
    <domain>
        <recommendedName>
            <fullName evidence="12">Methylenetetrahydrofolate dehydrogenase</fullName>
            <ecNumber evidence="12">1.5.1.5</ecNumber>
        </recommendedName>
    </domain>
    <domain>
        <recommendedName>
            <fullName evidence="12">Methenyltetrahydrofolate cyclohydrolase</fullName>
            <ecNumber evidence="12">3.5.4.9</ecNumber>
        </recommendedName>
    </domain>
</protein>
<sequence length="291" mass="30507">MTARIIDGNALSAQVRGEIAERAAALTARGVQPCLAVILVGGDPASAVYVRNKVAGCEKAGIRSLRFDYPENATQDEVMAKLAELNADPSVHGILVQLPLPKHLDETAVLEAIDIRKDVDGFHAENVGRLSQNREAFIPCTPHGVMKMLESTGTQVQGAEAVVIGRSNIVGKPMAMLLTNAGATVTVCHSKTKDLAFHTRRADILVAAIGKPRFVTGDMVKPGATVIDVGINRLQDGPDAGKLCGDVDFESAKTVAGAITPVPGGVGPMTITMLLENTVISAERTARACGK</sequence>
<dbReference type="RefSeq" id="WP_094269079.1">
    <property type="nucleotide sequence ID" value="NZ_JAQVFK010000016.1"/>
</dbReference>
<dbReference type="GO" id="GO:0004477">
    <property type="term" value="F:methenyltetrahydrofolate cyclohydrolase activity"/>
    <property type="evidence" value="ECO:0007669"/>
    <property type="project" value="UniProtKB-UniRule"/>
</dbReference>
<dbReference type="InterPro" id="IPR020631">
    <property type="entry name" value="THF_DH/CycHdrlase_NAD-bd_dom"/>
</dbReference>
<evidence type="ECO:0000256" key="9">
    <source>
        <dbReference type="ARBA" id="ARBA00023102"/>
    </source>
</evidence>
<evidence type="ECO:0000313" key="15">
    <source>
        <dbReference type="EMBL" id="OYD53418.1"/>
    </source>
</evidence>
<evidence type="ECO:0000256" key="8">
    <source>
        <dbReference type="ARBA" id="ARBA00023002"/>
    </source>
</evidence>
<gene>
    <name evidence="12" type="primary">folD</name>
    <name evidence="15" type="ORF">CGK74_14140</name>
</gene>
<evidence type="ECO:0000256" key="4">
    <source>
        <dbReference type="ARBA" id="ARBA00022605"/>
    </source>
</evidence>
<dbReference type="SUPFAM" id="SSF51735">
    <property type="entry name" value="NAD(P)-binding Rossmann-fold domains"/>
    <property type="match status" value="1"/>
</dbReference>
<dbReference type="CDD" id="cd01080">
    <property type="entry name" value="NAD_bind_m-THF_DH_Cyclohyd"/>
    <property type="match status" value="1"/>
</dbReference>
<dbReference type="InterPro" id="IPR046346">
    <property type="entry name" value="Aminoacid_DH-like_N_sf"/>
</dbReference>
<dbReference type="EC" id="3.5.4.9" evidence="12"/>
<dbReference type="PROSITE" id="PS00766">
    <property type="entry name" value="THF_DHG_CYH_1"/>
    <property type="match status" value="1"/>
</dbReference>
<dbReference type="GO" id="GO:0005829">
    <property type="term" value="C:cytosol"/>
    <property type="evidence" value="ECO:0007669"/>
    <property type="project" value="TreeGrafter"/>
</dbReference>
<evidence type="ECO:0000256" key="5">
    <source>
        <dbReference type="ARBA" id="ARBA00022755"/>
    </source>
</evidence>
<keyword evidence="9 12" id="KW-0368">Histidine biosynthesis</keyword>
<accession>A0A235EWI5</accession>
<dbReference type="PANTHER" id="PTHR48099">
    <property type="entry name" value="C-1-TETRAHYDROFOLATE SYNTHASE, CYTOPLASMIC-RELATED"/>
    <property type="match status" value="1"/>
</dbReference>
<dbReference type="InterPro" id="IPR020630">
    <property type="entry name" value="THF_DH/CycHdrlase_cat_dom"/>
</dbReference>
<proteinExistence type="inferred from homology"/>
<comment type="pathway">
    <text evidence="1 12">One-carbon metabolism; tetrahydrofolate interconversion.</text>
</comment>
<dbReference type="AlphaFoldDB" id="A0A235EWI5"/>
<dbReference type="Pfam" id="PF02882">
    <property type="entry name" value="THF_DHG_CYH_C"/>
    <property type="match status" value="1"/>
</dbReference>
<organism evidence="15 16">
    <name type="scientific">Thauera propionica</name>
    <dbReference type="NCBI Taxonomy" id="2019431"/>
    <lineage>
        <taxon>Bacteria</taxon>
        <taxon>Pseudomonadati</taxon>
        <taxon>Pseudomonadota</taxon>
        <taxon>Betaproteobacteria</taxon>
        <taxon>Rhodocyclales</taxon>
        <taxon>Zoogloeaceae</taxon>
        <taxon>Thauera</taxon>
    </lineage>
</organism>
<dbReference type="FunFam" id="3.40.50.10860:FF:000005">
    <property type="entry name" value="C-1-tetrahydrofolate synthase, cytoplasmic, putative"/>
    <property type="match status" value="1"/>
</dbReference>
<keyword evidence="11 12" id="KW-0511">Multifunctional enzyme</keyword>